<dbReference type="Proteomes" id="UP000694390">
    <property type="component" value="Unassembled WGS sequence"/>
</dbReference>
<organism evidence="7 8">
    <name type="scientific">Gopherus evgoodei</name>
    <name type="common">Goodes thornscrub tortoise</name>
    <dbReference type="NCBI Taxonomy" id="1825980"/>
    <lineage>
        <taxon>Eukaryota</taxon>
        <taxon>Metazoa</taxon>
        <taxon>Chordata</taxon>
        <taxon>Craniata</taxon>
        <taxon>Vertebrata</taxon>
        <taxon>Euteleostomi</taxon>
        <taxon>Archelosauria</taxon>
        <taxon>Testudinata</taxon>
        <taxon>Testudines</taxon>
        <taxon>Cryptodira</taxon>
        <taxon>Durocryptodira</taxon>
        <taxon>Testudinoidea</taxon>
        <taxon>Testudinidae</taxon>
        <taxon>Gopherus</taxon>
    </lineage>
</organism>
<evidence type="ECO:0000313" key="7">
    <source>
        <dbReference type="Ensembl" id="ENSGEVP00005011673.1"/>
    </source>
</evidence>
<dbReference type="SUPFAM" id="SSF57535">
    <property type="entry name" value="Complement control module/SCR domain"/>
    <property type="match status" value="2"/>
</dbReference>
<comment type="caution">
    <text evidence="5">Lacks conserved residue(s) required for the propagation of feature annotation.</text>
</comment>
<dbReference type="Gene3D" id="2.10.70.10">
    <property type="entry name" value="Complement Module, domain 1"/>
    <property type="match status" value="2"/>
</dbReference>
<dbReference type="InterPro" id="IPR000436">
    <property type="entry name" value="Sushi_SCR_CCP_dom"/>
</dbReference>
<dbReference type="OrthoDB" id="9984531at2759"/>
<comment type="subcellular location">
    <subcellularLocation>
        <location evidence="1">Virion</location>
    </subcellularLocation>
</comment>
<keyword evidence="8" id="KW-1185">Reference proteome</keyword>
<accession>A0A8C4W429</accession>
<evidence type="ECO:0000313" key="8">
    <source>
        <dbReference type="Proteomes" id="UP000694390"/>
    </source>
</evidence>
<dbReference type="Ensembl" id="ENSGEVT00005012237.1">
    <property type="protein sequence ID" value="ENSGEVP00005011673.1"/>
    <property type="gene ID" value="ENSGEVG00005007872.1"/>
</dbReference>
<dbReference type="PROSITE" id="PS50923">
    <property type="entry name" value="SUSHI"/>
    <property type="match status" value="1"/>
</dbReference>
<keyword evidence="2 5" id="KW-0768">Sushi</keyword>
<reference evidence="7" key="2">
    <citation type="submission" date="2025-09" db="UniProtKB">
        <authorList>
            <consortium name="Ensembl"/>
        </authorList>
    </citation>
    <scope>IDENTIFICATION</scope>
</reference>
<dbReference type="GeneTree" id="ENSGT00940000154967"/>
<evidence type="ECO:0000259" key="6">
    <source>
        <dbReference type="PROSITE" id="PS50923"/>
    </source>
</evidence>
<dbReference type="InterPro" id="IPR051503">
    <property type="entry name" value="ComplSys_Reg/VirEntry_Med"/>
</dbReference>
<name>A0A8C4W429_9SAUR</name>
<keyword evidence="3" id="KW-0732">Signal</keyword>
<sequence>MVGIQKAFGCPLRRGAQSPLHFSRCQQSKGSELPAAAGSPEPFKFQPRPGIKGLWAACRDSQPRLKFKGLRAPHYYFPMSKEKKLSYTCTAGYTTESGSQDARITCTATGWLPAPKCYSKSLTFIGLFCFLWTFIILCQLSPSNQPTSFHVEKCSKPLLENGIFSDIKRILKLNETLMYECDEGYHTRGGNTIEKAVCRTYGWSLTPNCTIFTTSCTSLLATHQLVFSPCLLNTARSDFSCLGVGISVLAYSEPLAQNRLRNQ</sequence>
<dbReference type="SMART" id="SM00032">
    <property type="entry name" value="CCP"/>
    <property type="match status" value="2"/>
</dbReference>
<evidence type="ECO:0000256" key="1">
    <source>
        <dbReference type="ARBA" id="ARBA00004328"/>
    </source>
</evidence>
<dbReference type="PANTHER" id="PTHR45785">
    <property type="entry name" value="COMPLEMENT FACTOR H-RELATED"/>
    <property type="match status" value="1"/>
</dbReference>
<evidence type="ECO:0000256" key="2">
    <source>
        <dbReference type="ARBA" id="ARBA00022659"/>
    </source>
</evidence>
<evidence type="ECO:0000256" key="4">
    <source>
        <dbReference type="ARBA" id="ARBA00023157"/>
    </source>
</evidence>
<dbReference type="PANTHER" id="PTHR45785:SF2">
    <property type="entry name" value="COMPLEMENT FACTOR H-RELATED"/>
    <property type="match status" value="1"/>
</dbReference>
<evidence type="ECO:0000256" key="5">
    <source>
        <dbReference type="PROSITE-ProRule" id="PRU00302"/>
    </source>
</evidence>
<reference evidence="7" key="1">
    <citation type="submission" date="2025-08" db="UniProtKB">
        <authorList>
            <consortium name="Ensembl"/>
        </authorList>
    </citation>
    <scope>IDENTIFICATION</scope>
</reference>
<protein>
    <submittedName>
        <fullName evidence="7">Coagulation factor XIII B chain</fullName>
    </submittedName>
</protein>
<gene>
    <name evidence="7" type="primary">F13B</name>
</gene>
<evidence type="ECO:0000256" key="3">
    <source>
        <dbReference type="ARBA" id="ARBA00022729"/>
    </source>
</evidence>
<proteinExistence type="predicted"/>
<keyword evidence="4" id="KW-1015">Disulfide bond</keyword>
<feature type="domain" description="Sushi" evidence="6">
    <location>
        <begin position="152"/>
        <end position="211"/>
    </location>
</feature>
<dbReference type="InterPro" id="IPR035976">
    <property type="entry name" value="Sushi/SCR/CCP_sf"/>
</dbReference>
<dbReference type="AlphaFoldDB" id="A0A8C4W429"/>
<dbReference type="Pfam" id="PF00084">
    <property type="entry name" value="Sushi"/>
    <property type="match status" value="2"/>
</dbReference>
<dbReference type="CDD" id="cd00033">
    <property type="entry name" value="CCP"/>
    <property type="match status" value="1"/>
</dbReference>